<protein>
    <recommendedName>
        <fullName evidence="6">ABC-2 type transporter transmembrane domain-containing protein</fullName>
    </recommendedName>
</protein>
<evidence type="ECO:0000313" key="7">
    <source>
        <dbReference type="EMBL" id="MEO1771895.1"/>
    </source>
</evidence>
<feature type="transmembrane region" description="Helical" evidence="5">
    <location>
        <begin position="209"/>
        <end position="227"/>
    </location>
</feature>
<evidence type="ECO:0000256" key="3">
    <source>
        <dbReference type="ARBA" id="ARBA00022989"/>
    </source>
</evidence>
<evidence type="ECO:0000256" key="5">
    <source>
        <dbReference type="SAM" id="Phobius"/>
    </source>
</evidence>
<comment type="subcellular location">
    <subcellularLocation>
        <location evidence="1">Membrane</location>
        <topology evidence="1">Multi-pass membrane protein</topology>
    </subcellularLocation>
</comment>
<feature type="transmembrane region" description="Helical" evidence="5">
    <location>
        <begin position="16"/>
        <end position="38"/>
    </location>
</feature>
<feature type="transmembrane region" description="Helical" evidence="5">
    <location>
        <begin position="87"/>
        <end position="109"/>
    </location>
</feature>
<comment type="caution">
    <text evidence="7">The sequence shown here is derived from an EMBL/GenBank/DDBJ whole genome shotgun (WGS) entry which is preliminary data.</text>
</comment>
<gene>
    <name evidence="7" type="ORF">JZO67_003877</name>
</gene>
<dbReference type="PANTHER" id="PTHR43027">
    <property type="entry name" value="DOXORUBICIN RESISTANCE ABC TRANSPORTER PERMEASE PROTEIN DRRC-RELATED"/>
    <property type="match status" value="1"/>
</dbReference>
<name>A0ABV0ETE4_9ENTE</name>
<organism evidence="7 8">
    <name type="scientific">Candidatus Enterococcus ferrettii</name>
    <dbReference type="NCBI Taxonomy" id="2815324"/>
    <lineage>
        <taxon>Bacteria</taxon>
        <taxon>Bacillati</taxon>
        <taxon>Bacillota</taxon>
        <taxon>Bacilli</taxon>
        <taxon>Lactobacillales</taxon>
        <taxon>Enterococcaceae</taxon>
        <taxon>Enterococcus</taxon>
    </lineage>
</organism>
<evidence type="ECO:0000256" key="2">
    <source>
        <dbReference type="ARBA" id="ARBA00022692"/>
    </source>
</evidence>
<evidence type="ECO:0000256" key="1">
    <source>
        <dbReference type="ARBA" id="ARBA00004141"/>
    </source>
</evidence>
<sequence length="236" mass="26977">MSSIIRISFKKSIKDTYLLFWSIFLPLAVLIGLSYFDINVSNSGLFGILTISSFFYCCTTNSFSVFSQRKRGVFELLTITPFPLWKYLCSITLSQTIIACTVSSILVIIENTLFHIRMSLNQMILFIPLFFIGSAIFTLLGFCLSSIPKNEGQLSITSNLVLIPILLCSNIFFDLKSAPKLVQWISWINPGEWLQKGYLTVIDIRFTDYIVSIMILMVFLSIFLMIARKSFQTREK</sequence>
<proteinExistence type="predicted"/>
<evidence type="ECO:0000256" key="4">
    <source>
        <dbReference type="ARBA" id="ARBA00023136"/>
    </source>
</evidence>
<keyword evidence="4 5" id="KW-0472">Membrane</keyword>
<keyword evidence="2 5" id="KW-0812">Transmembrane</keyword>
<dbReference type="EMBL" id="JAFREL020000003">
    <property type="protein sequence ID" value="MEO1771895.1"/>
    <property type="molecule type" value="Genomic_DNA"/>
</dbReference>
<dbReference type="InterPro" id="IPR052902">
    <property type="entry name" value="ABC-2_transporter"/>
</dbReference>
<dbReference type="RefSeq" id="WP_207703746.1">
    <property type="nucleotide sequence ID" value="NZ_JAFREL020000003.1"/>
</dbReference>
<keyword evidence="8" id="KW-1185">Reference proteome</keyword>
<keyword evidence="3 5" id="KW-1133">Transmembrane helix</keyword>
<reference evidence="7 8" key="1">
    <citation type="submission" date="2024-02" db="EMBL/GenBank/DDBJ databases">
        <title>The Genome Sequence of Enterococcus sp. DIV0159.</title>
        <authorList>
            <person name="Earl A."/>
            <person name="Manson A."/>
            <person name="Gilmore M."/>
            <person name="Sanders J."/>
            <person name="Shea T."/>
            <person name="Howe W."/>
            <person name="Livny J."/>
            <person name="Cuomo C."/>
            <person name="Neafsey D."/>
            <person name="Birren B."/>
        </authorList>
    </citation>
    <scope>NUCLEOTIDE SEQUENCE [LARGE SCALE GENOMIC DNA]</scope>
    <source>
        <strain evidence="7 8">665A</strain>
    </source>
</reference>
<feature type="transmembrane region" description="Helical" evidence="5">
    <location>
        <begin position="156"/>
        <end position="173"/>
    </location>
</feature>
<feature type="transmembrane region" description="Helical" evidence="5">
    <location>
        <begin position="124"/>
        <end position="144"/>
    </location>
</feature>
<dbReference type="InterPro" id="IPR013525">
    <property type="entry name" value="ABC2_TM"/>
</dbReference>
<evidence type="ECO:0000313" key="8">
    <source>
        <dbReference type="Proteomes" id="UP000664357"/>
    </source>
</evidence>
<evidence type="ECO:0000259" key="6">
    <source>
        <dbReference type="Pfam" id="PF01061"/>
    </source>
</evidence>
<feature type="domain" description="ABC-2 type transporter transmembrane" evidence="6">
    <location>
        <begin position="4"/>
        <end position="200"/>
    </location>
</feature>
<dbReference type="PANTHER" id="PTHR43027:SF1">
    <property type="entry name" value="DOXORUBICIN RESISTANCE ABC TRANSPORTER PERMEASE PROTEIN DRRC-RELATED"/>
    <property type="match status" value="1"/>
</dbReference>
<dbReference type="Proteomes" id="UP000664357">
    <property type="component" value="Unassembled WGS sequence"/>
</dbReference>
<feature type="transmembrane region" description="Helical" evidence="5">
    <location>
        <begin position="44"/>
        <end position="66"/>
    </location>
</feature>
<accession>A0ABV0ETE4</accession>
<dbReference type="Pfam" id="PF01061">
    <property type="entry name" value="ABC2_membrane"/>
    <property type="match status" value="1"/>
</dbReference>